<gene>
    <name evidence="2" type="ORF">rCG_63204</name>
</gene>
<organism evidence="2 3">
    <name type="scientific">Rattus norvegicus</name>
    <name type="common">Rat</name>
    <dbReference type="NCBI Taxonomy" id="10116"/>
    <lineage>
        <taxon>Eukaryota</taxon>
        <taxon>Metazoa</taxon>
        <taxon>Chordata</taxon>
        <taxon>Craniata</taxon>
        <taxon>Vertebrata</taxon>
        <taxon>Euteleostomi</taxon>
        <taxon>Mammalia</taxon>
        <taxon>Eutheria</taxon>
        <taxon>Euarchontoglires</taxon>
        <taxon>Glires</taxon>
        <taxon>Rodentia</taxon>
        <taxon>Myomorpha</taxon>
        <taxon>Muroidea</taxon>
        <taxon>Muridae</taxon>
        <taxon>Murinae</taxon>
        <taxon>Rattus</taxon>
    </lineage>
</organism>
<reference evidence="3" key="1">
    <citation type="submission" date="2005-09" db="EMBL/GenBank/DDBJ databases">
        <authorList>
            <person name="Mural R.J."/>
            <person name="Li P.W."/>
            <person name="Adams M.D."/>
            <person name="Amanatides P.G."/>
            <person name="Baden-Tillson H."/>
            <person name="Barnstead M."/>
            <person name="Chin S.H."/>
            <person name="Dew I."/>
            <person name="Evans C.A."/>
            <person name="Ferriera S."/>
            <person name="Flanigan M."/>
            <person name="Fosler C."/>
            <person name="Glodek A."/>
            <person name="Gu Z."/>
            <person name="Holt R.A."/>
            <person name="Jennings D."/>
            <person name="Kraft C.L."/>
            <person name="Lu F."/>
            <person name="Nguyen T."/>
            <person name="Nusskern D.R."/>
            <person name="Pfannkoch C.M."/>
            <person name="Sitter C."/>
            <person name="Sutton G.G."/>
            <person name="Venter J.C."/>
            <person name="Wang Z."/>
            <person name="Woodage T."/>
            <person name="Zheng X.H."/>
            <person name="Zhong F."/>
        </authorList>
    </citation>
    <scope>NUCLEOTIDE SEQUENCE [LARGE SCALE GENOMIC DNA]</scope>
    <source>
        <strain>BN</strain>
        <strain evidence="3">Sprague-Dawley</strain>
    </source>
</reference>
<evidence type="ECO:0000256" key="1">
    <source>
        <dbReference type="SAM" id="SignalP"/>
    </source>
</evidence>
<feature type="chain" id="PRO_5039893573" evidence="1">
    <location>
        <begin position="22"/>
        <end position="64"/>
    </location>
</feature>
<protein>
    <submittedName>
        <fullName evidence="2">RCG63204</fullName>
    </submittedName>
</protein>
<sequence length="64" mass="6968">MGRLILTWVLSQALPMAGVRSLASLMWGSATLHNSFLGLYLGPSRPDLSLSILQHRAAFWGPGF</sequence>
<dbReference type="EMBL" id="CH473957">
    <property type="protein sequence ID" value="EDL90990.1"/>
    <property type="molecule type" value="Genomic_DNA"/>
</dbReference>
<accession>A6IA72</accession>
<evidence type="ECO:0000313" key="2">
    <source>
        <dbReference type="EMBL" id="EDL90990.1"/>
    </source>
</evidence>
<keyword evidence="1" id="KW-0732">Signal</keyword>
<dbReference type="Proteomes" id="UP000234681">
    <property type="component" value="Chromosome 4"/>
</dbReference>
<feature type="signal peptide" evidence="1">
    <location>
        <begin position="1"/>
        <end position="21"/>
    </location>
</feature>
<proteinExistence type="predicted"/>
<name>A6IA72_RAT</name>
<dbReference type="AlphaFoldDB" id="A6IA72"/>
<evidence type="ECO:0000313" key="3">
    <source>
        <dbReference type="Proteomes" id="UP000234681"/>
    </source>
</evidence>